<keyword evidence="5" id="KW-0720">Serine protease</keyword>
<dbReference type="PANTHER" id="PTHR48222">
    <property type="entry name" value="PROTEINASE INHIBITOR, PROPEPTIDE"/>
    <property type="match status" value="1"/>
</dbReference>
<dbReference type="InterPro" id="IPR010259">
    <property type="entry name" value="S8pro/Inhibitor_I9"/>
</dbReference>
<dbReference type="GO" id="GO:0006508">
    <property type="term" value="P:proteolysis"/>
    <property type="evidence" value="ECO:0007669"/>
    <property type="project" value="UniProtKB-KW"/>
</dbReference>
<dbReference type="PANTHER" id="PTHR48222:SF4">
    <property type="entry name" value="PROTEINASE INHIBITOR, PROPEPTIDE"/>
    <property type="match status" value="1"/>
</dbReference>
<evidence type="ECO:0000256" key="6">
    <source>
        <dbReference type="SAM" id="SignalP"/>
    </source>
</evidence>
<dbReference type="FunFam" id="3.30.70.80:FF:000002">
    <property type="entry name" value="Subtilisin-like protease SBT5.3"/>
    <property type="match status" value="1"/>
</dbReference>
<name>A0AAV1SX93_9ROSI</name>
<dbReference type="Proteomes" id="UP001314170">
    <property type="component" value="Unassembled WGS sequence"/>
</dbReference>
<dbReference type="InterPro" id="IPR036852">
    <property type="entry name" value="Peptidase_S8/S53_dom_sf"/>
</dbReference>
<evidence type="ECO:0000256" key="5">
    <source>
        <dbReference type="ARBA" id="ARBA00022825"/>
    </source>
</evidence>
<evidence type="ECO:0000256" key="3">
    <source>
        <dbReference type="ARBA" id="ARBA00022729"/>
    </source>
</evidence>
<evidence type="ECO:0000256" key="1">
    <source>
        <dbReference type="ARBA" id="ARBA00011073"/>
    </source>
</evidence>
<dbReference type="Pfam" id="PF05922">
    <property type="entry name" value="Inhibitor_I9"/>
    <property type="match status" value="1"/>
</dbReference>
<gene>
    <name evidence="8" type="ORF">DCAF_LOCUS27762</name>
</gene>
<evidence type="ECO:0000256" key="2">
    <source>
        <dbReference type="ARBA" id="ARBA00022670"/>
    </source>
</evidence>
<reference evidence="8 9" key="1">
    <citation type="submission" date="2024-01" db="EMBL/GenBank/DDBJ databases">
        <authorList>
            <person name="Waweru B."/>
        </authorList>
    </citation>
    <scope>NUCLEOTIDE SEQUENCE [LARGE SCALE GENOMIC DNA]</scope>
</reference>
<dbReference type="AlphaFoldDB" id="A0AAV1SX93"/>
<dbReference type="Gene3D" id="3.30.70.80">
    <property type="entry name" value="Peptidase S8 propeptide/proteinase inhibitor I9"/>
    <property type="match status" value="1"/>
</dbReference>
<dbReference type="SUPFAM" id="SSF52743">
    <property type="entry name" value="Subtilisin-like"/>
    <property type="match status" value="1"/>
</dbReference>
<evidence type="ECO:0000313" key="9">
    <source>
        <dbReference type="Proteomes" id="UP001314170"/>
    </source>
</evidence>
<feature type="signal peptide" evidence="6">
    <location>
        <begin position="1"/>
        <end position="21"/>
    </location>
</feature>
<proteinExistence type="inferred from homology"/>
<evidence type="ECO:0000313" key="8">
    <source>
        <dbReference type="EMBL" id="CAK7357473.1"/>
    </source>
</evidence>
<keyword evidence="4" id="KW-0378">Hydrolase</keyword>
<accession>A0AAV1SX93</accession>
<sequence length="189" mass="20413">MGKTGPICALVSLLFLLYGQGIMMTKVEATSKVHIVYLGEKQHDDPILNTNSHHDMLASVVGSKEMASELMVYSYKHGFSGFAAKLTESQVQKVAELPGVVRVIPNSLHKLQTTRSWDFLGLSSHSPVNALHNSSLGDGVIIGIFDTVMKGLDLSRRVGKGEAIFTGKNIGFRSLIYPEGKGLVRNSAG</sequence>
<keyword evidence="3 6" id="KW-0732">Signal</keyword>
<dbReference type="GO" id="GO:0004252">
    <property type="term" value="F:serine-type endopeptidase activity"/>
    <property type="evidence" value="ECO:0007669"/>
    <property type="project" value="InterPro"/>
</dbReference>
<keyword evidence="2" id="KW-0645">Protease</keyword>
<feature type="chain" id="PRO_5043494614" description="Inhibitor I9 domain-containing protein" evidence="6">
    <location>
        <begin position="22"/>
        <end position="189"/>
    </location>
</feature>
<dbReference type="InterPro" id="IPR037045">
    <property type="entry name" value="S8pro/Inhibitor_I9_sf"/>
</dbReference>
<keyword evidence="9" id="KW-1185">Reference proteome</keyword>
<dbReference type="EMBL" id="CAWUPB010001199">
    <property type="protein sequence ID" value="CAK7357473.1"/>
    <property type="molecule type" value="Genomic_DNA"/>
</dbReference>
<comment type="caution">
    <text evidence="8">The sequence shown here is derived from an EMBL/GenBank/DDBJ whole genome shotgun (WGS) entry which is preliminary data.</text>
</comment>
<protein>
    <recommendedName>
        <fullName evidence="7">Inhibitor I9 domain-containing protein</fullName>
    </recommendedName>
</protein>
<evidence type="ECO:0000259" key="7">
    <source>
        <dbReference type="Pfam" id="PF05922"/>
    </source>
</evidence>
<comment type="similarity">
    <text evidence="1">Belongs to the peptidase S8 family.</text>
</comment>
<evidence type="ECO:0000256" key="4">
    <source>
        <dbReference type="ARBA" id="ARBA00022801"/>
    </source>
</evidence>
<feature type="domain" description="Inhibitor I9" evidence="7">
    <location>
        <begin position="33"/>
        <end position="111"/>
    </location>
</feature>
<organism evidence="8 9">
    <name type="scientific">Dovyalis caffra</name>
    <dbReference type="NCBI Taxonomy" id="77055"/>
    <lineage>
        <taxon>Eukaryota</taxon>
        <taxon>Viridiplantae</taxon>
        <taxon>Streptophyta</taxon>
        <taxon>Embryophyta</taxon>
        <taxon>Tracheophyta</taxon>
        <taxon>Spermatophyta</taxon>
        <taxon>Magnoliopsida</taxon>
        <taxon>eudicotyledons</taxon>
        <taxon>Gunneridae</taxon>
        <taxon>Pentapetalae</taxon>
        <taxon>rosids</taxon>
        <taxon>fabids</taxon>
        <taxon>Malpighiales</taxon>
        <taxon>Salicaceae</taxon>
        <taxon>Flacourtieae</taxon>
        <taxon>Dovyalis</taxon>
    </lineage>
</organism>